<feature type="repeat" description="TPR" evidence="7">
    <location>
        <begin position="282"/>
        <end position="315"/>
    </location>
</feature>
<dbReference type="InterPro" id="IPR051476">
    <property type="entry name" value="Bac_ResReg_Asp_Phosphatase"/>
</dbReference>
<keyword evidence="3" id="KW-0677">Repeat</keyword>
<keyword evidence="4 7" id="KW-0802">TPR repeat</keyword>
<dbReference type="GO" id="GO:0003341">
    <property type="term" value="P:cilium movement"/>
    <property type="evidence" value="ECO:0007669"/>
    <property type="project" value="TreeGrafter"/>
</dbReference>
<organism evidence="8 9">
    <name type="scientific">Spodoptera exigua</name>
    <name type="common">Beet armyworm</name>
    <name type="synonym">Noctua fulgens</name>
    <dbReference type="NCBI Taxonomy" id="7107"/>
    <lineage>
        <taxon>Eukaryota</taxon>
        <taxon>Metazoa</taxon>
        <taxon>Ecdysozoa</taxon>
        <taxon>Arthropoda</taxon>
        <taxon>Hexapoda</taxon>
        <taxon>Insecta</taxon>
        <taxon>Pterygota</taxon>
        <taxon>Neoptera</taxon>
        <taxon>Endopterygota</taxon>
        <taxon>Lepidoptera</taxon>
        <taxon>Glossata</taxon>
        <taxon>Ditrysia</taxon>
        <taxon>Noctuoidea</taxon>
        <taxon>Noctuidae</taxon>
        <taxon>Amphipyrinae</taxon>
        <taxon>Spodoptera</taxon>
    </lineage>
</organism>
<evidence type="ECO:0000256" key="4">
    <source>
        <dbReference type="ARBA" id="ARBA00022803"/>
    </source>
</evidence>
<dbReference type="AlphaFoldDB" id="A0A835L138"/>
<gene>
    <name evidence="8" type="ORF">HW555_010220</name>
</gene>
<dbReference type="GO" id="GO:0005929">
    <property type="term" value="C:cilium"/>
    <property type="evidence" value="ECO:0007669"/>
    <property type="project" value="TreeGrafter"/>
</dbReference>
<comment type="caution">
    <text evidence="8">The sequence shown here is derived from an EMBL/GenBank/DDBJ whole genome shotgun (WGS) entry which is preliminary data.</text>
</comment>
<comment type="function">
    <text evidence="6">Axonemal protein which is implicated in axonemal and/or peri-axonemal structure assembly and regulates flagellum assembly and beating and therefore sperm motility.</text>
</comment>
<reference evidence="8" key="1">
    <citation type="submission" date="2020-08" db="EMBL/GenBank/DDBJ databases">
        <title>Spodoptera exigua strain:BAW_Kor-Di-RS1 Genome sequencing and assembly.</title>
        <authorList>
            <person name="Kim J."/>
            <person name="Nam H.Y."/>
            <person name="Kwon M."/>
            <person name="Choi J.H."/>
            <person name="Cho S.R."/>
            <person name="Kim G.-H."/>
        </authorList>
    </citation>
    <scope>NUCLEOTIDE SEQUENCE</scope>
    <source>
        <strain evidence="8">BAW_Kor-Di-RS1</strain>
        <tissue evidence="8">Whole-body</tissue>
    </source>
</reference>
<evidence type="ECO:0000256" key="1">
    <source>
        <dbReference type="ARBA" id="ARBA00004496"/>
    </source>
</evidence>
<dbReference type="InterPro" id="IPR019734">
    <property type="entry name" value="TPR_rpt"/>
</dbReference>
<evidence type="ECO:0000313" key="8">
    <source>
        <dbReference type="EMBL" id="KAF9410795.1"/>
    </source>
</evidence>
<evidence type="ECO:0000256" key="6">
    <source>
        <dbReference type="ARBA" id="ARBA00044739"/>
    </source>
</evidence>
<dbReference type="PANTHER" id="PTHR46630">
    <property type="entry name" value="TETRATRICOPEPTIDE REPEAT PROTEIN 29"/>
    <property type="match status" value="1"/>
</dbReference>
<dbReference type="InterPro" id="IPR011990">
    <property type="entry name" value="TPR-like_helical_dom_sf"/>
</dbReference>
<name>A0A835L138_SPOEX</name>
<dbReference type="EMBL" id="JACKWZ010000245">
    <property type="protein sequence ID" value="KAF9410795.1"/>
    <property type="molecule type" value="Genomic_DNA"/>
</dbReference>
<dbReference type="Proteomes" id="UP000648187">
    <property type="component" value="Unassembled WGS sequence"/>
</dbReference>
<dbReference type="SUPFAM" id="SSF48452">
    <property type="entry name" value="TPR-like"/>
    <property type="match status" value="1"/>
</dbReference>
<evidence type="ECO:0000256" key="5">
    <source>
        <dbReference type="ARBA" id="ARBA00040665"/>
    </source>
</evidence>
<evidence type="ECO:0000256" key="7">
    <source>
        <dbReference type="PROSITE-ProRule" id="PRU00339"/>
    </source>
</evidence>
<keyword evidence="2" id="KW-0963">Cytoplasm</keyword>
<evidence type="ECO:0000256" key="2">
    <source>
        <dbReference type="ARBA" id="ARBA00022490"/>
    </source>
</evidence>
<evidence type="ECO:0000313" key="9">
    <source>
        <dbReference type="Proteomes" id="UP000648187"/>
    </source>
</evidence>
<protein>
    <recommendedName>
        <fullName evidence="5">Tetratricopeptide repeat protein 29</fullName>
    </recommendedName>
</protein>
<dbReference type="Gene3D" id="1.25.40.10">
    <property type="entry name" value="Tetratricopeptide repeat domain"/>
    <property type="match status" value="1"/>
</dbReference>
<accession>A0A835L138</accession>
<comment type="subcellular location">
    <subcellularLocation>
        <location evidence="1">Cytoplasm</location>
    </subcellularLocation>
</comment>
<dbReference type="PANTHER" id="PTHR46630:SF1">
    <property type="entry name" value="TETRATRICOPEPTIDE REPEAT PROTEIN 29"/>
    <property type="match status" value="1"/>
</dbReference>
<dbReference type="PROSITE" id="PS50005">
    <property type="entry name" value="TPR"/>
    <property type="match status" value="1"/>
</dbReference>
<dbReference type="GO" id="GO:0005737">
    <property type="term" value="C:cytoplasm"/>
    <property type="evidence" value="ECO:0007669"/>
    <property type="project" value="UniProtKB-SubCell"/>
</dbReference>
<proteinExistence type="predicted"/>
<evidence type="ECO:0000256" key="3">
    <source>
        <dbReference type="ARBA" id="ARBA00022737"/>
    </source>
</evidence>
<keyword evidence="9" id="KW-1185">Reference proteome</keyword>
<sequence length="563" mass="64385">MDFNNPSDMTKKDNEYKTFPKKRPLPKLMACMTKTSLENFRSRAIFSLDVLDANGIRRRKFPLHECLILELKEAGFLDSSAYLQDLIYDNVQLVDQDDIGIVVDLRKREDYLHHISSALQKVEKYREQNNTHKECSHLLKLAMFYAEKEKGILWLAEKFFQAAIAVSSKHLLDGGRLKSICKYRYGKFLLDKFPGADQEEPFSLLTEVRDFSIGKSWPLHDVKEAGDVPATETVFGATAIQLHRVLIDKARTVRKTDPPKAERLARLAERRAKDAGETAKTAEAIIEIGICQLVMNNLNNAQKTFEKAYKIHEQSGNVEGICETRMHLAAVMQRVTGTYRLGEYETAAKLLTEMGATAMDHGLRRQLGRALHLLGELHLRRERPELGTQHLAEAFLCFMGFRFQALESENKVGAESGKEGQEIGEIYIKNENEIYEEEAEQSRLMTGHFCRSRTNGILLQFAAEAGGCTVAKMKTIEWKLSHARWWVKRPHHDFLPCMCPVHNRTPLDVLWNQIECKKSQQHVSQFDFSNEPLGRTSTIQDIRKLHSSFMRSATSRALPTEEK</sequence>